<proteinExistence type="predicted"/>
<accession>A0ABS5BRL0</accession>
<dbReference type="RefSeq" id="WP_210654407.1">
    <property type="nucleotide sequence ID" value="NZ_JAGKQQ010000001.1"/>
</dbReference>
<feature type="signal peptide" evidence="1">
    <location>
        <begin position="1"/>
        <end position="23"/>
    </location>
</feature>
<evidence type="ECO:0008006" key="4">
    <source>
        <dbReference type="Google" id="ProtNLM"/>
    </source>
</evidence>
<comment type="caution">
    <text evidence="2">The sequence shown here is derived from an EMBL/GenBank/DDBJ whole genome shotgun (WGS) entry which is preliminary data.</text>
</comment>
<dbReference type="PROSITE" id="PS51257">
    <property type="entry name" value="PROKAR_LIPOPROTEIN"/>
    <property type="match status" value="1"/>
</dbReference>
<dbReference type="EMBL" id="JAGKQQ010000001">
    <property type="protein sequence ID" value="MBP3956369.1"/>
    <property type="molecule type" value="Genomic_DNA"/>
</dbReference>
<reference evidence="2 3" key="1">
    <citation type="submission" date="2021-04" db="EMBL/GenBank/DDBJ databases">
        <authorList>
            <person name="Ivanova A."/>
        </authorList>
    </citation>
    <scope>NUCLEOTIDE SEQUENCE [LARGE SCALE GENOMIC DNA]</scope>
    <source>
        <strain evidence="2 3">G18</strain>
    </source>
</reference>
<evidence type="ECO:0000313" key="2">
    <source>
        <dbReference type="EMBL" id="MBP3956369.1"/>
    </source>
</evidence>
<organism evidence="2 3">
    <name type="scientific">Gemmata palustris</name>
    <dbReference type="NCBI Taxonomy" id="2822762"/>
    <lineage>
        <taxon>Bacteria</taxon>
        <taxon>Pseudomonadati</taxon>
        <taxon>Planctomycetota</taxon>
        <taxon>Planctomycetia</taxon>
        <taxon>Gemmatales</taxon>
        <taxon>Gemmataceae</taxon>
        <taxon>Gemmata</taxon>
    </lineage>
</organism>
<gene>
    <name evidence="2" type="ORF">J8F10_13875</name>
</gene>
<sequence>MVHRSWRAIALLALVAACGPGCLHTNFARFLKSAPHPGPLTIAIDDTTLHPCLGLTLALVLDVPADQRPSEADVTFALVDPETGTAARTVRKTVAFGPAGRSEDVKDVFGSRCALDPTGEPLPKGEFVLVATLRLGATDLEARQRVEVREFERVYKSGVVPRGFIPPK</sequence>
<dbReference type="Proteomes" id="UP000676565">
    <property type="component" value="Unassembled WGS sequence"/>
</dbReference>
<keyword evidence="3" id="KW-1185">Reference proteome</keyword>
<evidence type="ECO:0000256" key="1">
    <source>
        <dbReference type="SAM" id="SignalP"/>
    </source>
</evidence>
<name>A0ABS5BRL0_9BACT</name>
<evidence type="ECO:0000313" key="3">
    <source>
        <dbReference type="Proteomes" id="UP000676565"/>
    </source>
</evidence>
<keyword evidence="1" id="KW-0732">Signal</keyword>
<feature type="chain" id="PRO_5045443565" description="Lipoprotein" evidence="1">
    <location>
        <begin position="24"/>
        <end position="168"/>
    </location>
</feature>
<protein>
    <recommendedName>
        <fullName evidence="4">Lipoprotein</fullName>
    </recommendedName>
</protein>